<name>A0A699Z443_HAELA</name>
<dbReference type="EMBL" id="BLLF01000680">
    <property type="protein sequence ID" value="GFH14046.1"/>
    <property type="molecule type" value="Genomic_DNA"/>
</dbReference>
<reference evidence="1 2" key="1">
    <citation type="submission" date="2020-02" db="EMBL/GenBank/DDBJ databases">
        <title>Draft genome sequence of Haematococcus lacustris strain NIES-144.</title>
        <authorList>
            <person name="Morimoto D."/>
            <person name="Nakagawa S."/>
            <person name="Yoshida T."/>
            <person name="Sawayama S."/>
        </authorList>
    </citation>
    <scope>NUCLEOTIDE SEQUENCE [LARGE SCALE GENOMIC DNA]</scope>
    <source>
        <strain evidence="1 2">NIES-144</strain>
    </source>
</reference>
<proteinExistence type="predicted"/>
<accession>A0A699Z443</accession>
<evidence type="ECO:0000313" key="1">
    <source>
        <dbReference type="EMBL" id="GFH14046.1"/>
    </source>
</evidence>
<organism evidence="1 2">
    <name type="scientific">Haematococcus lacustris</name>
    <name type="common">Green alga</name>
    <name type="synonym">Haematococcus pluvialis</name>
    <dbReference type="NCBI Taxonomy" id="44745"/>
    <lineage>
        <taxon>Eukaryota</taxon>
        <taxon>Viridiplantae</taxon>
        <taxon>Chlorophyta</taxon>
        <taxon>core chlorophytes</taxon>
        <taxon>Chlorophyceae</taxon>
        <taxon>CS clade</taxon>
        <taxon>Chlamydomonadales</taxon>
        <taxon>Haematococcaceae</taxon>
        <taxon>Haematococcus</taxon>
    </lineage>
</organism>
<evidence type="ECO:0000313" key="2">
    <source>
        <dbReference type="Proteomes" id="UP000485058"/>
    </source>
</evidence>
<sequence length="63" mass="7216">MQPSWDRVAFGRVIEALRCRAASLLWHLVVVQADLLSHLAAFKDYFLMSRGELFHAFLVEARG</sequence>
<dbReference type="Proteomes" id="UP000485058">
    <property type="component" value="Unassembled WGS sequence"/>
</dbReference>
<keyword evidence="2" id="KW-1185">Reference proteome</keyword>
<protein>
    <submittedName>
        <fullName evidence="1">Gamma-tubulin complex component</fullName>
    </submittedName>
</protein>
<gene>
    <name evidence="1" type="ORF">HaLaN_10021</name>
</gene>
<comment type="caution">
    <text evidence="1">The sequence shown here is derived from an EMBL/GenBank/DDBJ whole genome shotgun (WGS) entry which is preliminary data.</text>
</comment>
<dbReference type="AlphaFoldDB" id="A0A699Z443"/>